<sequence>MILDFPHISVLQLVLQGGIVPLEIMTRPARFSYGEDGHVFLECDQDLPNETVELLDTLGIYRSSRHPTGQVFSAHCWYQAIPLDKNTNPGGQGAERIGNVIFEIKDEENLRVVVEEILRLENDRMALLCYRQVFSDEFIALLHVNQPPYYTLLKALESDIISQRKSIFAYYEQTPRCWVEFGWKYPLAQRISVPENRRLFIRAPHHWEFYDDAPFQNIYQSLDILIPLERCLWQAQDQVSKIPIPLRLIPSDPSRVEPSLWLIPAQHQHDFEKWLRGAKEDILNRLSFAVAETPGKEKVKWIILYAETHGDTQPPPILDLDMAYPYVTHPLVRNIYLPRGYALHPPLRSETLQRLLVADAEQIVWLRPLDNHAFQPCVLSLGAFRRLSEWIDYIITQHRVALEEWVDATVFDWPSDIQQAGVTPGPDDGGSPSASPSPSASSDEEARPYDQHVGNKPTTGDSQRKTSSSSPESSKTPTAPKTEAQQPADMALPHNTSFRELEQRFLQVPGSRLDDPERVRLWPELARAYIQASCLDQSTLCWLHALWHCEPANMFPLVEGWFKSEWQGQPIPSVKEWKKVLNNRLFTRRVVQRLLASFMYWTLRYPEHSTADFLQAFQRFLEENQELMPLRGQWLAYRLLSQKLNNPLLLSRCADHMLKRLYNDPSVALCDLPQFLLCGSLQYQQALQGFKEILNNLLNDVIQWISSSSSGGESRYLPYAYYLFAYLAARLGMSSECNTWLETAGKELRQVFTNKEAISYDIGQLYVSIIDKSYKHRINEAISKLPPTSKLPPDIRQIIDELRSECEQLPTELVVSRMAYYVVNRLLQKSELLEPLIQEDAILVYLRETYDDSSMMGYLYSLRQTLAHIYSAESSDLLWLWSDFIDKLGKLFNEFSVSKNSTDYRQEVSELGSIYTRAFHFVGLYGQQRWIDDLLNVLCKHVDILRHCDEDGVPLALMLLSELVPVALYLERICHNSEVIMYIRHELRPWSYWHDEKPESPRLTEALIRVRISASVACMTGDVQRRETELERLHKYILNLKPGIQGNIEKNSYVRVVVNYIKSISCLGDNLAISYIHRYFKDCTRGNIHISDSFSSDEYISLDYIQITESIKYALDVILGGNSILINDRGKLMTDWQIENEYLLRRRIINDIKEVCTSVTQ</sequence>
<evidence type="ECO:0000313" key="4">
    <source>
        <dbReference type="Proteomes" id="UP000542342"/>
    </source>
</evidence>
<reference evidence="3 4" key="1">
    <citation type="submission" date="2020-07" db="EMBL/GenBank/DDBJ databases">
        <title>Thermogemmata thermophila gen. nov., sp. nov., a novel moderate thermophilic planctomycete from a Kamchatka hot spring.</title>
        <authorList>
            <person name="Elcheninov A.G."/>
            <person name="Podosokorskaya O.A."/>
            <person name="Kovaleva O.L."/>
            <person name="Novikov A."/>
            <person name="Bonch-Osmolovskaya E.A."/>
            <person name="Toshchakov S.V."/>
            <person name="Kublanov I.V."/>
        </authorList>
    </citation>
    <scope>NUCLEOTIDE SEQUENCE [LARGE SCALE GENOMIC DNA]</scope>
    <source>
        <strain evidence="3 4">2918</strain>
    </source>
</reference>
<keyword evidence="4" id="KW-1185">Reference proteome</keyword>
<dbReference type="Proteomes" id="UP000542342">
    <property type="component" value="Unassembled WGS sequence"/>
</dbReference>
<accession>A0A7V8VBQ8</accession>
<comment type="caution">
    <text evidence="3">The sequence shown here is derived from an EMBL/GenBank/DDBJ whole genome shotgun (WGS) entry which is preliminary data.</text>
</comment>
<feature type="compositionally biased region" description="Low complexity" evidence="1">
    <location>
        <begin position="465"/>
        <end position="482"/>
    </location>
</feature>
<evidence type="ECO:0000313" key="3">
    <source>
        <dbReference type="EMBL" id="MBA2225090.1"/>
    </source>
</evidence>
<protein>
    <recommendedName>
        <fullName evidence="2">FtsH ternary system domain-containing protein</fullName>
    </recommendedName>
</protein>
<evidence type="ECO:0000259" key="2">
    <source>
        <dbReference type="Pfam" id="PF20005"/>
    </source>
</evidence>
<feature type="region of interest" description="Disordered" evidence="1">
    <location>
        <begin position="417"/>
        <end position="488"/>
    </location>
</feature>
<feature type="compositionally biased region" description="Low complexity" evidence="1">
    <location>
        <begin position="424"/>
        <end position="441"/>
    </location>
</feature>
<dbReference type="EMBL" id="JACEFB010000001">
    <property type="protein sequence ID" value="MBA2225090.1"/>
    <property type="molecule type" value="Genomic_DNA"/>
</dbReference>
<feature type="domain" description="FtsH ternary system" evidence="2">
    <location>
        <begin position="2"/>
        <end position="395"/>
    </location>
</feature>
<dbReference type="Pfam" id="PF20005">
    <property type="entry name" value="fvmX7"/>
    <property type="match status" value="1"/>
</dbReference>
<dbReference type="RefSeq" id="WP_194536487.1">
    <property type="nucleotide sequence ID" value="NZ_JACEFB010000001.1"/>
</dbReference>
<evidence type="ECO:0000256" key="1">
    <source>
        <dbReference type="SAM" id="MobiDB-lite"/>
    </source>
</evidence>
<name>A0A7V8VBQ8_9BACT</name>
<organism evidence="3 4">
    <name type="scientific">Thermogemmata fonticola</name>
    <dbReference type="NCBI Taxonomy" id="2755323"/>
    <lineage>
        <taxon>Bacteria</taxon>
        <taxon>Pseudomonadati</taxon>
        <taxon>Planctomycetota</taxon>
        <taxon>Planctomycetia</taxon>
        <taxon>Gemmatales</taxon>
        <taxon>Gemmataceae</taxon>
        <taxon>Thermogemmata</taxon>
    </lineage>
</organism>
<gene>
    <name evidence="3" type="ORF">H0921_02825</name>
</gene>
<dbReference type="AlphaFoldDB" id="A0A7V8VBQ8"/>
<proteinExistence type="predicted"/>
<dbReference type="InterPro" id="IPR045486">
    <property type="entry name" value="fvmX7"/>
</dbReference>